<feature type="binding site" evidence="6">
    <location>
        <position position="52"/>
    </location>
    <ligand>
        <name>S-adenosyl-L-methionine</name>
        <dbReference type="ChEBI" id="CHEBI:59789"/>
    </ligand>
</feature>
<organism evidence="7 8">
    <name type="scientific">Candidatus Caccousia avicola</name>
    <dbReference type="NCBI Taxonomy" id="2840721"/>
    <lineage>
        <taxon>Bacteria</taxon>
        <taxon>Bacillati</taxon>
        <taxon>Bacillota</taxon>
        <taxon>Clostridia</taxon>
        <taxon>Eubacteriales</taxon>
        <taxon>Oscillospiraceae</taxon>
        <taxon>Oscillospiraceae incertae sedis</taxon>
        <taxon>Candidatus Caccousia</taxon>
    </lineage>
</organism>
<evidence type="ECO:0000256" key="5">
    <source>
        <dbReference type="ARBA" id="ARBA00022691"/>
    </source>
</evidence>
<reference evidence="7" key="1">
    <citation type="submission" date="2020-10" db="EMBL/GenBank/DDBJ databases">
        <authorList>
            <person name="Gilroy R."/>
        </authorList>
    </citation>
    <scope>NUCLEOTIDE SEQUENCE</scope>
    <source>
        <strain evidence="7">ChiSxjej1B13-7958</strain>
    </source>
</reference>
<dbReference type="InterPro" id="IPR002903">
    <property type="entry name" value="RsmH"/>
</dbReference>
<dbReference type="InterPro" id="IPR023397">
    <property type="entry name" value="SAM-dep_MeTrfase_MraW_recog"/>
</dbReference>
<evidence type="ECO:0000256" key="6">
    <source>
        <dbReference type="HAMAP-Rule" id="MF_01007"/>
    </source>
</evidence>
<comment type="caution">
    <text evidence="7">The sequence shown here is derived from an EMBL/GenBank/DDBJ whole genome shotgun (WGS) entry which is preliminary data.</text>
</comment>
<reference evidence="7" key="2">
    <citation type="journal article" date="2021" name="PeerJ">
        <title>Extensive microbial diversity within the chicken gut microbiome revealed by metagenomics and culture.</title>
        <authorList>
            <person name="Gilroy R."/>
            <person name="Ravi A."/>
            <person name="Getino M."/>
            <person name="Pursley I."/>
            <person name="Horton D.L."/>
            <person name="Alikhan N.F."/>
            <person name="Baker D."/>
            <person name="Gharbi K."/>
            <person name="Hall N."/>
            <person name="Watson M."/>
            <person name="Adriaenssens E.M."/>
            <person name="Foster-Nyarko E."/>
            <person name="Jarju S."/>
            <person name="Secka A."/>
            <person name="Antonio M."/>
            <person name="Oren A."/>
            <person name="Chaudhuri R.R."/>
            <person name="La Ragione R."/>
            <person name="Hildebrand F."/>
            <person name="Pallen M.J."/>
        </authorList>
    </citation>
    <scope>NUCLEOTIDE SEQUENCE</scope>
    <source>
        <strain evidence="7">ChiSxjej1B13-7958</strain>
    </source>
</reference>
<keyword evidence="6" id="KW-0963">Cytoplasm</keyword>
<feature type="binding site" evidence="6">
    <location>
        <position position="99"/>
    </location>
    <ligand>
        <name>S-adenosyl-L-methionine</name>
        <dbReference type="ChEBI" id="CHEBI:59789"/>
    </ligand>
</feature>
<dbReference type="InterPro" id="IPR029063">
    <property type="entry name" value="SAM-dependent_MTases_sf"/>
</dbReference>
<dbReference type="HAMAP" id="MF_01007">
    <property type="entry name" value="16SrRNA_methyltr_H"/>
    <property type="match status" value="1"/>
</dbReference>
<dbReference type="PANTHER" id="PTHR11265">
    <property type="entry name" value="S-ADENOSYL-METHYLTRANSFERASE MRAW"/>
    <property type="match status" value="1"/>
</dbReference>
<feature type="binding site" evidence="6">
    <location>
        <position position="78"/>
    </location>
    <ligand>
        <name>S-adenosyl-L-methionine</name>
        <dbReference type="ChEBI" id="CHEBI:59789"/>
    </ligand>
</feature>
<evidence type="ECO:0000256" key="4">
    <source>
        <dbReference type="ARBA" id="ARBA00022679"/>
    </source>
</evidence>
<dbReference type="AlphaFoldDB" id="A0A9D1DDG7"/>
<dbReference type="EMBL" id="DVGZ01000004">
    <property type="protein sequence ID" value="HIR46112.1"/>
    <property type="molecule type" value="Genomic_DNA"/>
</dbReference>
<dbReference type="Proteomes" id="UP000824242">
    <property type="component" value="Unassembled WGS sequence"/>
</dbReference>
<proteinExistence type="inferred from homology"/>
<dbReference type="PANTHER" id="PTHR11265:SF0">
    <property type="entry name" value="12S RRNA N4-METHYLCYTIDINE METHYLTRANSFERASE"/>
    <property type="match status" value="1"/>
</dbReference>
<evidence type="ECO:0000256" key="2">
    <source>
        <dbReference type="ARBA" id="ARBA00022552"/>
    </source>
</evidence>
<evidence type="ECO:0000256" key="1">
    <source>
        <dbReference type="ARBA" id="ARBA00010396"/>
    </source>
</evidence>
<dbReference type="EC" id="2.1.1.199" evidence="6"/>
<evidence type="ECO:0000313" key="7">
    <source>
        <dbReference type="EMBL" id="HIR46112.1"/>
    </source>
</evidence>
<dbReference type="PIRSF" id="PIRSF004486">
    <property type="entry name" value="MraW"/>
    <property type="match status" value="1"/>
</dbReference>
<sequence length="315" mass="34614">MEFSHIPVLFQETIDSLHIRPDGTYVDGTAGGGGHSQAILDKLTTGTLLSIDQDPDAIAVVTRRFAGNPCSLVRQANFSQMARVAREAGIDRVDGVLLDIGVSSHQLDTPERGFSYHSDAPLDMRMSQSGPTAADLVNTLSWQELADIFRRYGEEKSARSIAQAIVRAREDKPIETTLELAELVKASVPAAVRREPGHPARKTFQALRIAVNGELDRLSEGLDAAFSLLRPGGRLAVITFHSLEDRMVKQRMAVWCEGCTCPPDFPVCVCGKKPRAELVYKKGLAPSERELEENPRSRSARLRVCVKLRDNALDD</sequence>
<evidence type="ECO:0000313" key="8">
    <source>
        <dbReference type="Proteomes" id="UP000824242"/>
    </source>
</evidence>
<feature type="binding site" evidence="6">
    <location>
        <begin position="33"/>
        <end position="35"/>
    </location>
    <ligand>
        <name>S-adenosyl-L-methionine</name>
        <dbReference type="ChEBI" id="CHEBI:59789"/>
    </ligand>
</feature>
<gene>
    <name evidence="6 7" type="primary">rsmH</name>
    <name evidence="7" type="ORF">IAB89_00410</name>
</gene>
<feature type="binding site" evidence="6">
    <location>
        <position position="106"/>
    </location>
    <ligand>
        <name>S-adenosyl-L-methionine</name>
        <dbReference type="ChEBI" id="CHEBI:59789"/>
    </ligand>
</feature>
<dbReference type="GO" id="GO:0070475">
    <property type="term" value="P:rRNA base methylation"/>
    <property type="evidence" value="ECO:0007669"/>
    <property type="project" value="UniProtKB-UniRule"/>
</dbReference>
<dbReference type="SUPFAM" id="SSF81799">
    <property type="entry name" value="Putative methyltransferase TM0872, insert domain"/>
    <property type="match status" value="1"/>
</dbReference>
<comment type="subcellular location">
    <subcellularLocation>
        <location evidence="6">Cytoplasm</location>
    </subcellularLocation>
</comment>
<comment type="function">
    <text evidence="6">Specifically methylates the N4 position of cytidine in position 1402 (C1402) of 16S rRNA.</text>
</comment>
<dbReference type="Gene3D" id="1.10.150.170">
    <property type="entry name" value="Putative methyltransferase TM0872, insert domain"/>
    <property type="match status" value="1"/>
</dbReference>
<dbReference type="GO" id="GO:0071424">
    <property type="term" value="F:rRNA (cytosine-N4-)-methyltransferase activity"/>
    <property type="evidence" value="ECO:0007669"/>
    <property type="project" value="UniProtKB-UniRule"/>
</dbReference>
<dbReference type="NCBIfam" id="TIGR00006">
    <property type="entry name" value="16S rRNA (cytosine(1402)-N(4))-methyltransferase RsmH"/>
    <property type="match status" value="1"/>
</dbReference>
<dbReference type="Gene3D" id="3.40.50.150">
    <property type="entry name" value="Vaccinia Virus protein VP39"/>
    <property type="match status" value="1"/>
</dbReference>
<accession>A0A9D1DDG7</accession>
<protein>
    <recommendedName>
        <fullName evidence="6">Ribosomal RNA small subunit methyltransferase H</fullName>
        <ecNumber evidence="6">2.1.1.199</ecNumber>
    </recommendedName>
    <alternativeName>
        <fullName evidence="6">16S rRNA m(4)C1402 methyltransferase</fullName>
    </alternativeName>
    <alternativeName>
        <fullName evidence="6">rRNA (cytosine-N(4)-)-methyltransferase RsmH</fullName>
    </alternativeName>
</protein>
<keyword evidence="5 6" id="KW-0949">S-adenosyl-L-methionine</keyword>
<comment type="catalytic activity">
    <reaction evidence="6">
        <text>cytidine(1402) in 16S rRNA + S-adenosyl-L-methionine = N(4)-methylcytidine(1402) in 16S rRNA + S-adenosyl-L-homocysteine + H(+)</text>
        <dbReference type="Rhea" id="RHEA:42928"/>
        <dbReference type="Rhea" id="RHEA-COMP:10286"/>
        <dbReference type="Rhea" id="RHEA-COMP:10287"/>
        <dbReference type="ChEBI" id="CHEBI:15378"/>
        <dbReference type="ChEBI" id="CHEBI:57856"/>
        <dbReference type="ChEBI" id="CHEBI:59789"/>
        <dbReference type="ChEBI" id="CHEBI:74506"/>
        <dbReference type="ChEBI" id="CHEBI:82748"/>
        <dbReference type="EC" id="2.1.1.199"/>
    </reaction>
</comment>
<comment type="similarity">
    <text evidence="1 6">Belongs to the methyltransferase superfamily. RsmH family.</text>
</comment>
<dbReference type="Pfam" id="PF01795">
    <property type="entry name" value="Methyltransf_5"/>
    <property type="match status" value="1"/>
</dbReference>
<evidence type="ECO:0000256" key="3">
    <source>
        <dbReference type="ARBA" id="ARBA00022603"/>
    </source>
</evidence>
<keyword evidence="4 6" id="KW-0808">Transferase</keyword>
<name>A0A9D1DDG7_9FIRM</name>
<dbReference type="SUPFAM" id="SSF53335">
    <property type="entry name" value="S-adenosyl-L-methionine-dependent methyltransferases"/>
    <property type="match status" value="1"/>
</dbReference>
<keyword evidence="3 6" id="KW-0489">Methyltransferase</keyword>
<keyword evidence="2 6" id="KW-0698">rRNA processing</keyword>
<dbReference type="GO" id="GO:0005737">
    <property type="term" value="C:cytoplasm"/>
    <property type="evidence" value="ECO:0007669"/>
    <property type="project" value="UniProtKB-SubCell"/>
</dbReference>